<dbReference type="AlphaFoldDB" id="A0A0C3QLL4"/>
<dbReference type="Proteomes" id="UP000054248">
    <property type="component" value="Unassembled WGS sequence"/>
</dbReference>
<reference evidence="1 2" key="1">
    <citation type="submission" date="2014-04" db="EMBL/GenBank/DDBJ databases">
        <authorList>
            <consortium name="DOE Joint Genome Institute"/>
            <person name="Kuo A."/>
            <person name="Girlanda M."/>
            <person name="Perotto S."/>
            <person name="Kohler A."/>
            <person name="Nagy L.G."/>
            <person name="Floudas D."/>
            <person name="Copeland A."/>
            <person name="Barry K.W."/>
            <person name="Cichocki N."/>
            <person name="Veneault-Fourrey C."/>
            <person name="LaButti K."/>
            <person name="Lindquist E.A."/>
            <person name="Lipzen A."/>
            <person name="Lundell T."/>
            <person name="Morin E."/>
            <person name="Murat C."/>
            <person name="Sun H."/>
            <person name="Tunlid A."/>
            <person name="Henrissat B."/>
            <person name="Grigoriev I.V."/>
            <person name="Hibbett D.S."/>
            <person name="Martin F."/>
            <person name="Nordberg H.P."/>
            <person name="Cantor M.N."/>
            <person name="Hua S.X."/>
        </authorList>
    </citation>
    <scope>NUCLEOTIDE SEQUENCE [LARGE SCALE GENOMIC DNA]</scope>
    <source>
        <strain evidence="1 2">MUT 4182</strain>
    </source>
</reference>
<accession>A0A0C3QLL4</accession>
<organism evidence="1 2">
    <name type="scientific">Tulasnella calospora MUT 4182</name>
    <dbReference type="NCBI Taxonomy" id="1051891"/>
    <lineage>
        <taxon>Eukaryota</taxon>
        <taxon>Fungi</taxon>
        <taxon>Dikarya</taxon>
        <taxon>Basidiomycota</taxon>
        <taxon>Agaricomycotina</taxon>
        <taxon>Agaricomycetes</taxon>
        <taxon>Cantharellales</taxon>
        <taxon>Tulasnellaceae</taxon>
        <taxon>Tulasnella</taxon>
    </lineage>
</organism>
<dbReference type="HOGENOM" id="CLU_3089033_0_0_1"/>
<evidence type="ECO:0000313" key="1">
    <source>
        <dbReference type="EMBL" id="KIO33665.1"/>
    </source>
</evidence>
<keyword evidence="2" id="KW-1185">Reference proteome</keyword>
<proteinExistence type="predicted"/>
<sequence>MGELGEPIGRSVSCAWSGLSPKEKDDFRAAFEDAVAFESWSSQVSYDTYTKQ</sequence>
<name>A0A0C3QLL4_9AGAM</name>
<protein>
    <submittedName>
        <fullName evidence="1">Uncharacterized protein</fullName>
    </submittedName>
</protein>
<dbReference type="EMBL" id="KN822947">
    <property type="protein sequence ID" value="KIO33665.1"/>
    <property type="molecule type" value="Genomic_DNA"/>
</dbReference>
<reference evidence="2" key="2">
    <citation type="submission" date="2015-01" db="EMBL/GenBank/DDBJ databases">
        <title>Evolutionary Origins and Diversification of the Mycorrhizal Mutualists.</title>
        <authorList>
            <consortium name="DOE Joint Genome Institute"/>
            <consortium name="Mycorrhizal Genomics Consortium"/>
            <person name="Kohler A."/>
            <person name="Kuo A."/>
            <person name="Nagy L.G."/>
            <person name="Floudas D."/>
            <person name="Copeland A."/>
            <person name="Barry K.W."/>
            <person name="Cichocki N."/>
            <person name="Veneault-Fourrey C."/>
            <person name="LaButti K."/>
            <person name="Lindquist E.A."/>
            <person name="Lipzen A."/>
            <person name="Lundell T."/>
            <person name="Morin E."/>
            <person name="Murat C."/>
            <person name="Riley R."/>
            <person name="Ohm R."/>
            <person name="Sun H."/>
            <person name="Tunlid A."/>
            <person name="Henrissat B."/>
            <person name="Grigoriev I.V."/>
            <person name="Hibbett D.S."/>
            <person name="Martin F."/>
        </authorList>
    </citation>
    <scope>NUCLEOTIDE SEQUENCE [LARGE SCALE GENOMIC DNA]</scope>
    <source>
        <strain evidence="2">MUT 4182</strain>
    </source>
</reference>
<gene>
    <name evidence="1" type="ORF">M407DRAFT_241017</name>
</gene>
<evidence type="ECO:0000313" key="2">
    <source>
        <dbReference type="Proteomes" id="UP000054248"/>
    </source>
</evidence>